<evidence type="ECO:0000256" key="1">
    <source>
        <dbReference type="SAM" id="SignalP"/>
    </source>
</evidence>
<evidence type="ECO:0000313" key="3">
    <source>
        <dbReference type="Proteomes" id="UP000032142"/>
    </source>
</evidence>
<name>A0A0B0PQL5_GOSAR</name>
<dbReference type="EMBL" id="KN433408">
    <property type="protein sequence ID" value="KHG25701.1"/>
    <property type="molecule type" value="Genomic_DNA"/>
</dbReference>
<reference evidence="3" key="1">
    <citation type="submission" date="2014-09" db="EMBL/GenBank/DDBJ databases">
        <authorList>
            <person name="Mudge J."/>
            <person name="Ramaraj T."/>
            <person name="Lindquist I.E."/>
            <person name="Bharti A.K."/>
            <person name="Sundararajan A."/>
            <person name="Cameron C.T."/>
            <person name="Woodward J.E."/>
            <person name="May G.D."/>
            <person name="Brubaker C."/>
            <person name="Broadhvest J."/>
            <person name="Wilkins T.A."/>
        </authorList>
    </citation>
    <scope>NUCLEOTIDE SEQUENCE</scope>
    <source>
        <strain evidence="3">cv. AKA8401</strain>
    </source>
</reference>
<feature type="chain" id="PRO_5011977540" evidence="1">
    <location>
        <begin position="16"/>
        <end position="62"/>
    </location>
</feature>
<organism evidence="2 3">
    <name type="scientific">Gossypium arboreum</name>
    <name type="common">Tree cotton</name>
    <name type="synonym">Gossypium nanking</name>
    <dbReference type="NCBI Taxonomy" id="29729"/>
    <lineage>
        <taxon>Eukaryota</taxon>
        <taxon>Viridiplantae</taxon>
        <taxon>Streptophyta</taxon>
        <taxon>Embryophyta</taxon>
        <taxon>Tracheophyta</taxon>
        <taxon>Spermatophyta</taxon>
        <taxon>Magnoliopsida</taxon>
        <taxon>eudicotyledons</taxon>
        <taxon>Gunneridae</taxon>
        <taxon>Pentapetalae</taxon>
        <taxon>rosids</taxon>
        <taxon>malvids</taxon>
        <taxon>Malvales</taxon>
        <taxon>Malvaceae</taxon>
        <taxon>Malvoideae</taxon>
        <taxon>Gossypium</taxon>
    </lineage>
</organism>
<dbReference type="AlphaFoldDB" id="A0A0B0PQL5"/>
<keyword evidence="3" id="KW-1185">Reference proteome</keyword>
<dbReference type="Proteomes" id="UP000032142">
    <property type="component" value="Unassembled WGS sequence"/>
</dbReference>
<feature type="signal peptide" evidence="1">
    <location>
        <begin position="1"/>
        <end position="15"/>
    </location>
</feature>
<sequence length="62" mass="6812">MFSLIWASNWVIVLGCKKDWTFFLLFSGPGPNWASTAAPLCLLSCNEDGAKTLKRANCARSC</sequence>
<protein>
    <submittedName>
        <fullName evidence="2">Putative P4-specific DNA primase</fullName>
    </submittedName>
</protein>
<keyword evidence="1" id="KW-0732">Signal</keyword>
<proteinExistence type="predicted"/>
<gene>
    <name evidence="2" type="ORF">F383_04330</name>
</gene>
<accession>A0A0B0PQL5</accession>
<evidence type="ECO:0000313" key="2">
    <source>
        <dbReference type="EMBL" id="KHG25701.1"/>
    </source>
</evidence>